<protein>
    <submittedName>
        <fullName evidence="1">Uncharacterized protein</fullName>
    </submittedName>
</protein>
<dbReference type="AlphaFoldDB" id="A0A6N7PF19"/>
<accession>A0A6N7PF19</accession>
<keyword evidence="2" id="KW-1185">Reference proteome</keyword>
<organism evidence="1 2">
    <name type="scientific">Polyangium spumosum</name>
    <dbReference type="NCBI Taxonomy" id="889282"/>
    <lineage>
        <taxon>Bacteria</taxon>
        <taxon>Pseudomonadati</taxon>
        <taxon>Myxococcota</taxon>
        <taxon>Polyangia</taxon>
        <taxon>Polyangiales</taxon>
        <taxon>Polyangiaceae</taxon>
        <taxon>Polyangium</taxon>
    </lineage>
</organism>
<reference evidence="1 2" key="1">
    <citation type="submission" date="2019-10" db="EMBL/GenBank/DDBJ databases">
        <title>A soil myxobacterium in the family Polyangiaceae.</title>
        <authorList>
            <person name="Li Y."/>
            <person name="Wang J."/>
        </authorList>
    </citation>
    <scope>NUCLEOTIDE SEQUENCE [LARGE SCALE GENOMIC DNA]</scope>
    <source>
        <strain evidence="1 2">DSM 14734</strain>
    </source>
</reference>
<dbReference type="OrthoDB" id="5520051at2"/>
<proteinExistence type="predicted"/>
<gene>
    <name evidence="1" type="ORF">GF068_01365</name>
</gene>
<sequence length="86" mass="9234">MRRKSEMLAELKLMLNEALRAQGAGESYTKLAKAQGAVDGYMRALLDSGVATKQELLELVAAERARVNGPATREMLLETAAEIAAA</sequence>
<dbReference type="Proteomes" id="UP000440224">
    <property type="component" value="Unassembled WGS sequence"/>
</dbReference>
<name>A0A6N7PF19_9BACT</name>
<evidence type="ECO:0000313" key="2">
    <source>
        <dbReference type="Proteomes" id="UP000440224"/>
    </source>
</evidence>
<comment type="caution">
    <text evidence="1">The sequence shown here is derived from an EMBL/GenBank/DDBJ whole genome shotgun (WGS) entry which is preliminary data.</text>
</comment>
<dbReference type="RefSeq" id="WP_153817479.1">
    <property type="nucleotide sequence ID" value="NZ_WJIE01000001.1"/>
</dbReference>
<evidence type="ECO:0000313" key="1">
    <source>
        <dbReference type="EMBL" id="MRG90579.1"/>
    </source>
</evidence>
<dbReference type="EMBL" id="WJIE01000001">
    <property type="protein sequence ID" value="MRG90579.1"/>
    <property type="molecule type" value="Genomic_DNA"/>
</dbReference>